<dbReference type="OrthoDB" id="6421884at2759"/>
<accession>A0A8X6J6E4</accession>
<keyword evidence="1" id="KW-0812">Transmembrane</keyword>
<evidence type="ECO:0000313" key="3">
    <source>
        <dbReference type="Proteomes" id="UP000887116"/>
    </source>
</evidence>
<reference evidence="2" key="1">
    <citation type="submission" date="2020-07" db="EMBL/GenBank/DDBJ databases">
        <title>Multicomponent nature underlies the extraordinary mechanical properties of spider dragline silk.</title>
        <authorList>
            <person name="Kono N."/>
            <person name="Nakamura H."/>
            <person name="Mori M."/>
            <person name="Yoshida Y."/>
            <person name="Ohtoshi R."/>
            <person name="Malay A.D."/>
            <person name="Moran D.A.P."/>
            <person name="Tomita M."/>
            <person name="Numata K."/>
            <person name="Arakawa K."/>
        </authorList>
    </citation>
    <scope>NUCLEOTIDE SEQUENCE</scope>
</reference>
<evidence type="ECO:0000256" key="1">
    <source>
        <dbReference type="SAM" id="Phobius"/>
    </source>
</evidence>
<name>A0A8X6J6E4_TRICU</name>
<keyword evidence="1" id="KW-1133">Transmembrane helix</keyword>
<dbReference type="AlphaFoldDB" id="A0A8X6J6E4"/>
<keyword evidence="3" id="KW-1185">Reference proteome</keyword>
<protein>
    <submittedName>
        <fullName evidence="2">Uncharacterized protein</fullName>
    </submittedName>
</protein>
<sequence length="110" mass="12687">MHTTFFISILTDSIPSNFNTSGKEALKQCSESSFLFDMFDDPSKYCFVIQNASKVLIPFVLGSMFGAFTVFYSLTCVYIYLLLKQLTAQLRNLKSFRECYRMLTKKCRVP</sequence>
<organism evidence="2 3">
    <name type="scientific">Trichonephila clavata</name>
    <name type="common">Joro spider</name>
    <name type="synonym">Nephila clavata</name>
    <dbReference type="NCBI Taxonomy" id="2740835"/>
    <lineage>
        <taxon>Eukaryota</taxon>
        <taxon>Metazoa</taxon>
        <taxon>Ecdysozoa</taxon>
        <taxon>Arthropoda</taxon>
        <taxon>Chelicerata</taxon>
        <taxon>Arachnida</taxon>
        <taxon>Araneae</taxon>
        <taxon>Araneomorphae</taxon>
        <taxon>Entelegynae</taxon>
        <taxon>Araneoidea</taxon>
        <taxon>Nephilidae</taxon>
        <taxon>Trichonephila</taxon>
    </lineage>
</organism>
<dbReference type="EMBL" id="BMAO01038046">
    <property type="protein sequence ID" value="GFR22200.1"/>
    <property type="molecule type" value="Genomic_DNA"/>
</dbReference>
<gene>
    <name evidence="2" type="ORF">TNCT_441</name>
</gene>
<proteinExistence type="predicted"/>
<evidence type="ECO:0000313" key="2">
    <source>
        <dbReference type="EMBL" id="GFR22200.1"/>
    </source>
</evidence>
<dbReference type="Proteomes" id="UP000887116">
    <property type="component" value="Unassembled WGS sequence"/>
</dbReference>
<comment type="caution">
    <text evidence="2">The sequence shown here is derived from an EMBL/GenBank/DDBJ whole genome shotgun (WGS) entry which is preliminary data.</text>
</comment>
<keyword evidence="1" id="KW-0472">Membrane</keyword>
<feature type="transmembrane region" description="Helical" evidence="1">
    <location>
        <begin position="55"/>
        <end position="83"/>
    </location>
</feature>